<dbReference type="OrthoDB" id="8069313at2759"/>
<dbReference type="Pfam" id="PF05649">
    <property type="entry name" value="Peptidase_M13_N"/>
    <property type="match status" value="1"/>
</dbReference>
<dbReference type="InterPro" id="IPR024079">
    <property type="entry name" value="MetalloPept_cat_dom_sf"/>
</dbReference>
<evidence type="ECO:0000256" key="2">
    <source>
        <dbReference type="SAM" id="SignalP"/>
    </source>
</evidence>
<gene>
    <name evidence="4" type="ORF">B4U79_00128</name>
    <name evidence="5" type="ORF">B4U79_00178</name>
</gene>
<evidence type="ECO:0000313" key="4">
    <source>
        <dbReference type="EMBL" id="RWS00082.1"/>
    </source>
</evidence>
<dbReference type="GO" id="GO:0016485">
    <property type="term" value="P:protein processing"/>
    <property type="evidence" value="ECO:0007669"/>
    <property type="project" value="TreeGrafter"/>
</dbReference>
<protein>
    <submittedName>
        <fullName evidence="5">Neprilysin-11-like protein</fullName>
    </submittedName>
</protein>
<dbReference type="InterPro" id="IPR000718">
    <property type="entry name" value="Peptidase_M13"/>
</dbReference>
<proteinExistence type="inferred from homology"/>
<feature type="non-terminal residue" evidence="5">
    <location>
        <position position="154"/>
    </location>
</feature>
<dbReference type="AlphaFoldDB" id="A0A3S3P3W2"/>
<feature type="domain" description="Peptidase M13 N-terminal" evidence="3">
    <location>
        <begin position="45"/>
        <end position="86"/>
    </location>
</feature>
<name>A0A3S3P3W2_9ACAR</name>
<dbReference type="PROSITE" id="PS51885">
    <property type="entry name" value="NEPRILYSIN"/>
    <property type="match status" value="1"/>
</dbReference>
<feature type="signal peptide" evidence="2">
    <location>
        <begin position="1"/>
        <end position="20"/>
    </location>
</feature>
<accession>A0A3S3P3W2</accession>
<evidence type="ECO:0000259" key="3">
    <source>
        <dbReference type="Pfam" id="PF05649"/>
    </source>
</evidence>
<dbReference type="InterPro" id="IPR008753">
    <property type="entry name" value="Peptidase_M13_N"/>
</dbReference>
<dbReference type="Proteomes" id="UP000285301">
    <property type="component" value="Unassembled WGS sequence"/>
</dbReference>
<dbReference type="EMBL" id="NCKU01011683">
    <property type="protein sequence ID" value="RWS00353.1"/>
    <property type="molecule type" value="Genomic_DNA"/>
</dbReference>
<dbReference type="Gene3D" id="1.10.1380.10">
    <property type="entry name" value="Neutral endopeptidase , domain2"/>
    <property type="match status" value="1"/>
</dbReference>
<keyword evidence="6" id="KW-1185">Reference proteome</keyword>
<reference evidence="5 6" key="1">
    <citation type="journal article" date="2018" name="Gigascience">
        <title>Genomes of trombidid mites reveal novel predicted allergens and laterally-transferred genes associated with secondary metabolism.</title>
        <authorList>
            <person name="Dong X."/>
            <person name="Chaisiri K."/>
            <person name="Xia D."/>
            <person name="Armstrong S.D."/>
            <person name="Fang Y."/>
            <person name="Donnelly M.J."/>
            <person name="Kadowaki T."/>
            <person name="McGarry J.W."/>
            <person name="Darby A.C."/>
            <person name="Makepeace B.L."/>
        </authorList>
    </citation>
    <scope>NUCLEOTIDE SEQUENCE [LARGE SCALE GENOMIC DNA]</scope>
    <source>
        <strain evidence="5">UoL-WK</strain>
    </source>
</reference>
<dbReference type="InterPro" id="IPR042089">
    <property type="entry name" value="Peptidase_M13_dom_2"/>
</dbReference>
<evidence type="ECO:0000313" key="6">
    <source>
        <dbReference type="Proteomes" id="UP000285301"/>
    </source>
</evidence>
<dbReference type="GO" id="GO:0005886">
    <property type="term" value="C:plasma membrane"/>
    <property type="evidence" value="ECO:0007669"/>
    <property type="project" value="TreeGrafter"/>
</dbReference>
<dbReference type="SUPFAM" id="SSF55486">
    <property type="entry name" value="Metalloproteases ('zincins'), catalytic domain"/>
    <property type="match status" value="1"/>
</dbReference>
<dbReference type="Gene3D" id="3.40.390.10">
    <property type="entry name" value="Collagenase (Catalytic Domain)"/>
    <property type="match status" value="1"/>
</dbReference>
<dbReference type="PANTHER" id="PTHR11733">
    <property type="entry name" value="ZINC METALLOPROTEASE FAMILY M13 NEPRILYSIN-RELATED"/>
    <property type="match status" value="1"/>
</dbReference>
<evidence type="ECO:0000256" key="1">
    <source>
        <dbReference type="ARBA" id="ARBA00007357"/>
    </source>
</evidence>
<sequence length="154" mass="17721">MVFLALAFLLTSFSNQLVWTEICSTESCKDQSESLLKEMNLNVDPCDDFYEFCCGGFKQNTVLPESKNHVNKYSIAREKNAKRLQDTRNQRGLQEIEEALVLIDGWPILGEKWDEKSFNWQKALVNFNLISDTSVIFKVLIHKNVFTNNGSAIY</sequence>
<dbReference type="EMBL" id="NCKU01012449">
    <property type="protein sequence ID" value="RWS00082.1"/>
    <property type="molecule type" value="Genomic_DNA"/>
</dbReference>
<evidence type="ECO:0000313" key="5">
    <source>
        <dbReference type="EMBL" id="RWS00353.1"/>
    </source>
</evidence>
<organism evidence="5 6">
    <name type="scientific">Dinothrombium tinctorium</name>
    <dbReference type="NCBI Taxonomy" id="1965070"/>
    <lineage>
        <taxon>Eukaryota</taxon>
        <taxon>Metazoa</taxon>
        <taxon>Ecdysozoa</taxon>
        <taxon>Arthropoda</taxon>
        <taxon>Chelicerata</taxon>
        <taxon>Arachnida</taxon>
        <taxon>Acari</taxon>
        <taxon>Acariformes</taxon>
        <taxon>Trombidiformes</taxon>
        <taxon>Prostigmata</taxon>
        <taxon>Anystina</taxon>
        <taxon>Parasitengona</taxon>
        <taxon>Trombidioidea</taxon>
        <taxon>Trombidiidae</taxon>
        <taxon>Dinothrombium</taxon>
    </lineage>
</organism>
<dbReference type="GO" id="GO:0004222">
    <property type="term" value="F:metalloendopeptidase activity"/>
    <property type="evidence" value="ECO:0007669"/>
    <property type="project" value="InterPro"/>
</dbReference>
<comment type="similarity">
    <text evidence="1">Belongs to the peptidase M13 family.</text>
</comment>
<feature type="chain" id="PRO_5033398968" evidence="2">
    <location>
        <begin position="21"/>
        <end position="154"/>
    </location>
</feature>
<dbReference type="PANTHER" id="PTHR11733:SF240">
    <property type="entry name" value="GH14155P-RELATED"/>
    <property type="match status" value="1"/>
</dbReference>
<reference evidence="5" key="2">
    <citation type="submission" date="2018-11" db="EMBL/GenBank/DDBJ databases">
        <title>Trombidioid mite genomics.</title>
        <authorList>
            <person name="Dong X."/>
        </authorList>
    </citation>
    <scope>NUCLEOTIDE SEQUENCE</scope>
    <source>
        <strain evidence="5">UoL-WK</strain>
    </source>
</reference>
<keyword evidence="2" id="KW-0732">Signal</keyword>
<comment type="caution">
    <text evidence="5">The sequence shown here is derived from an EMBL/GenBank/DDBJ whole genome shotgun (WGS) entry which is preliminary data.</text>
</comment>